<dbReference type="EMBL" id="CXST01000002">
    <property type="protein sequence ID" value="CTQ45677.1"/>
    <property type="molecule type" value="Genomic_DNA"/>
</dbReference>
<keyword evidence="2" id="KW-1185">Reference proteome</keyword>
<dbReference type="AlphaFoldDB" id="A0A0M6Y8T2"/>
<reference evidence="2" key="1">
    <citation type="submission" date="2015-07" db="EMBL/GenBank/DDBJ databases">
        <authorList>
            <person name="Rodrigo-Torres Lidia"/>
            <person name="Arahal R.David."/>
        </authorList>
    </citation>
    <scope>NUCLEOTIDE SEQUENCE [LARGE SCALE GENOMIC DNA]</scope>
    <source>
        <strain evidence="2">CECT 4801</strain>
    </source>
</reference>
<dbReference type="Proteomes" id="UP000048926">
    <property type="component" value="Unassembled WGS sequence"/>
</dbReference>
<protein>
    <submittedName>
        <fullName evidence="1">Uncharacterized protein</fullName>
    </submittedName>
</protein>
<evidence type="ECO:0000313" key="1">
    <source>
        <dbReference type="EMBL" id="CTQ45677.1"/>
    </source>
</evidence>
<sequence>MSTNTGCESQPVPELELMLPGLGEEIRKLDAKISTEKFEKEVGDRVKQIREEFGGPENISVEDAVTLFQAVLTRAYKDAICLDMLICNDEDGEDEAKTQERALSWFLKRSVDFENVCRLAGFDPDKVFALSVAEFVNRGTVYLTNKGNYRIDFDELGKPHRREGEILH</sequence>
<proteinExistence type="predicted"/>
<dbReference type="OrthoDB" id="7165636at2"/>
<dbReference type="RefSeq" id="WP_145903729.1">
    <property type="nucleotide sequence ID" value="NZ_CXST01000002.1"/>
</dbReference>
<name>A0A0M6Y8T2_9HYPH</name>
<gene>
    <name evidence="1" type="ORF">LAL4801_04132</name>
</gene>
<evidence type="ECO:0000313" key="2">
    <source>
        <dbReference type="Proteomes" id="UP000048926"/>
    </source>
</evidence>
<accession>A0A0M6Y8T2</accession>
<organism evidence="1 2">
    <name type="scientific">Roseibium aggregatum</name>
    <dbReference type="NCBI Taxonomy" id="187304"/>
    <lineage>
        <taxon>Bacteria</taxon>
        <taxon>Pseudomonadati</taxon>
        <taxon>Pseudomonadota</taxon>
        <taxon>Alphaproteobacteria</taxon>
        <taxon>Hyphomicrobiales</taxon>
        <taxon>Stappiaceae</taxon>
        <taxon>Roseibium</taxon>
    </lineage>
</organism>